<dbReference type="PROSITE" id="PS50191">
    <property type="entry name" value="CRAL_TRIO"/>
    <property type="match status" value="1"/>
</dbReference>
<dbReference type="AlphaFoldDB" id="A0A1D2M476"/>
<dbReference type="GO" id="GO:0005737">
    <property type="term" value="C:cytoplasm"/>
    <property type="evidence" value="ECO:0007669"/>
    <property type="project" value="TreeGrafter"/>
</dbReference>
<gene>
    <name evidence="2" type="ORF">Ocin01_18906</name>
</gene>
<dbReference type="Proteomes" id="UP000094527">
    <property type="component" value="Unassembled WGS sequence"/>
</dbReference>
<dbReference type="SUPFAM" id="SSF52087">
    <property type="entry name" value="CRAL/TRIO domain"/>
    <property type="match status" value="1"/>
</dbReference>
<dbReference type="PANTHER" id="PTHR23324">
    <property type="entry name" value="SEC14 RELATED PROTEIN"/>
    <property type="match status" value="1"/>
</dbReference>
<accession>A0A1D2M476</accession>
<reference evidence="2 3" key="1">
    <citation type="journal article" date="2016" name="Genome Biol. Evol.">
        <title>Gene Family Evolution Reflects Adaptation to Soil Environmental Stressors in the Genome of the Collembolan Orchesella cincta.</title>
        <authorList>
            <person name="Faddeeva-Vakhrusheva A."/>
            <person name="Derks M.F."/>
            <person name="Anvar S.Y."/>
            <person name="Agamennone V."/>
            <person name="Suring W."/>
            <person name="Smit S."/>
            <person name="van Straalen N.M."/>
            <person name="Roelofs D."/>
        </authorList>
    </citation>
    <scope>NUCLEOTIDE SEQUENCE [LARGE SCALE GENOMIC DNA]</scope>
    <source>
        <tissue evidence="2">Mixed pool</tissue>
    </source>
</reference>
<dbReference type="Pfam" id="PF03765">
    <property type="entry name" value="CRAL_TRIO_N"/>
    <property type="match status" value="1"/>
</dbReference>
<dbReference type="Gene3D" id="3.40.525.10">
    <property type="entry name" value="CRAL-TRIO lipid binding domain"/>
    <property type="match status" value="1"/>
</dbReference>
<protein>
    <submittedName>
        <fullName evidence="2">SEC14-like protein 2</fullName>
    </submittedName>
</protein>
<dbReference type="SMART" id="SM00516">
    <property type="entry name" value="SEC14"/>
    <property type="match status" value="1"/>
</dbReference>
<evidence type="ECO:0000313" key="3">
    <source>
        <dbReference type="Proteomes" id="UP000094527"/>
    </source>
</evidence>
<dbReference type="SUPFAM" id="SSF46938">
    <property type="entry name" value="CRAL/TRIO N-terminal domain"/>
    <property type="match status" value="1"/>
</dbReference>
<dbReference type="CDD" id="cd00170">
    <property type="entry name" value="SEC14"/>
    <property type="match status" value="1"/>
</dbReference>
<dbReference type="InterPro" id="IPR001251">
    <property type="entry name" value="CRAL-TRIO_dom"/>
</dbReference>
<comment type="caution">
    <text evidence="2">The sequence shown here is derived from an EMBL/GenBank/DDBJ whole genome shotgun (WGS) entry which is preliminary data.</text>
</comment>
<dbReference type="SMART" id="SM01100">
    <property type="entry name" value="CRAL_TRIO_N"/>
    <property type="match status" value="1"/>
</dbReference>
<dbReference type="PANTHER" id="PTHR23324:SF83">
    <property type="entry name" value="SEC14-LIKE PROTEIN 2"/>
    <property type="match status" value="1"/>
</dbReference>
<dbReference type="InterPro" id="IPR011074">
    <property type="entry name" value="CRAL/TRIO_N_dom"/>
</dbReference>
<dbReference type="STRING" id="48709.A0A1D2M476"/>
<keyword evidence="3" id="KW-1185">Reference proteome</keyword>
<dbReference type="OrthoDB" id="75724at2759"/>
<dbReference type="PRINTS" id="PR00180">
    <property type="entry name" value="CRETINALDHBP"/>
</dbReference>
<evidence type="ECO:0000259" key="1">
    <source>
        <dbReference type="PROSITE" id="PS50191"/>
    </source>
</evidence>
<evidence type="ECO:0000313" key="2">
    <source>
        <dbReference type="EMBL" id="ODM87776.1"/>
    </source>
</evidence>
<sequence>MVIKLEPDEVMALQKFKVVVGDLDEDDNVLIRFLRARDYDIPNAEKMLRNAVEWRKDIGIDNYLQWEFPPNYPSDLNWKYFGTDNDGAGICWMVAGRSNLKAILDRGEYDSALRWSFVMMETGLKLFAECGIPGLVVVDMEDLPYNKATHIPSLKILYEGLQQFEKCYPEMAKKIMIINAPWVFTIVWNFVKGVFGQKTRDKIHIYNSSNKAEWFAEFLASMPRESIPPEYRLDVFTSDNNNSN</sequence>
<proteinExistence type="predicted"/>
<name>A0A1D2M476_ORCCI</name>
<feature type="domain" description="CRAL-TRIO" evidence="1">
    <location>
        <begin position="80"/>
        <end position="231"/>
    </location>
</feature>
<dbReference type="InterPro" id="IPR036865">
    <property type="entry name" value="CRAL-TRIO_dom_sf"/>
</dbReference>
<dbReference type="EMBL" id="LJIJ01004709">
    <property type="protein sequence ID" value="ODM87776.1"/>
    <property type="molecule type" value="Genomic_DNA"/>
</dbReference>
<organism evidence="2 3">
    <name type="scientific">Orchesella cincta</name>
    <name type="common">Springtail</name>
    <name type="synonym">Podura cincta</name>
    <dbReference type="NCBI Taxonomy" id="48709"/>
    <lineage>
        <taxon>Eukaryota</taxon>
        <taxon>Metazoa</taxon>
        <taxon>Ecdysozoa</taxon>
        <taxon>Arthropoda</taxon>
        <taxon>Hexapoda</taxon>
        <taxon>Collembola</taxon>
        <taxon>Entomobryomorpha</taxon>
        <taxon>Entomobryoidea</taxon>
        <taxon>Orchesellidae</taxon>
        <taxon>Orchesellinae</taxon>
        <taxon>Orchesella</taxon>
    </lineage>
</organism>
<dbReference type="Pfam" id="PF00650">
    <property type="entry name" value="CRAL_TRIO"/>
    <property type="match status" value="1"/>
</dbReference>
<dbReference type="InterPro" id="IPR036273">
    <property type="entry name" value="CRAL/TRIO_N_dom_sf"/>
</dbReference>
<dbReference type="InterPro" id="IPR051064">
    <property type="entry name" value="SEC14/CRAL-TRIO_domain"/>
</dbReference>